<evidence type="ECO:0000256" key="6">
    <source>
        <dbReference type="ARBA" id="ARBA00023002"/>
    </source>
</evidence>
<keyword evidence="12" id="KW-1185">Reference proteome</keyword>
<dbReference type="Proteomes" id="UP000428260">
    <property type="component" value="Chromosome"/>
</dbReference>
<dbReference type="PROSITE" id="PS01087">
    <property type="entry name" value="RADICAL_ACTIVATING"/>
    <property type="match status" value="1"/>
</dbReference>
<dbReference type="InterPro" id="IPR017900">
    <property type="entry name" value="4Fe4S_Fe_S_CS"/>
</dbReference>
<evidence type="ECO:0000259" key="10">
    <source>
        <dbReference type="PROSITE" id="PS51918"/>
    </source>
</evidence>
<evidence type="ECO:0000256" key="8">
    <source>
        <dbReference type="ARBA" id="ARBA00023014"/>
    </source>
</evidence>
<evidence type="ECO:0000313" key="11">
    <source>
        <dbReference type="EMBL" id="QGY46496.1"/>
    </source>
</evidence>
<comment type="cofactor">
    <cofactor evidence="1">
        <name>[4Fe-4S] cluster</name>
        <dbReference type="ChEBI" id="CHEBI:49883"/>
    </cofactor>
</comment>
<name>A0A6I6JU01_9BACT</name>
<dbReference type="SFLD" id="SFLDG01066">
    <property type="entry name" value="organic_radical-activating_enz"/>
    <property type="match status" value="1"/>
</dbReference>
<dbReference type="NCBIfam" id="TIGR02494">
    <property type="entry name" value="PFLE_PFLC"/>
    <property type="match status" value="1"/>
</dbReference>
<dbReference type="PROSITE" id="PS00198">
    <property type="entry name" value="4FE4S_FER_1"/>
    <property type="match status" value="1"/>
</dbReference>
<dbReference type="GO" id="GO:0051539">
    <property type="term" value="F:4 iron, 4 sulfur cluster binding"/>
    <property type="evidence" value="ECO:0007669"/>
    <property type="project" value="UniProtKB-KW"/>
</dbReference>
<dbReference type="InterPro" id="IPR007197">
    <property type="entry name" value="rSAM"/>
</dbReference>
<dbReference type="PIRSF" id="PIRSF000371">
    <property type="entry name" value="PFL_act_enz"/>
    <property type="match status" value="1"/>
</dbReference>
<reference evidence="11 12" key="1">
    <citation type="submission" date="2019-11" db="EMBL/GenBank/DDBJ databases">
        <authorList>
            <person name="Zheng R.K."/>
            <person name="Sun C.M."/>
        </authorList>
    </citation>
    <scope>NUCLEOTIDE SEQUENCE [LARGE SCALE GENOMIC DNA]</scope>
    <source>
        <strain evidence="11 12">WC007</strain>
    </source>
</reference>
<accession>A0A6I6JU01</accession>
<proteinExistence type="inferred from homology"/>
<dbReference type="SFLD" id="SFLDS00029">
    <property type="entry name" value="Radical_SAM"/>
    <property type="match status" value="1"/>
</dbReference>
<gene>
    <name evidence="11" type="ORF">GM418_23380</name>
</gene>
<feature type="domain" description="4Fe-4S ferredoxin-type" evidence="9">
    <location>
        <begin position="59"/>
        <end position="89"/>
    </location>
</feature>
<keyword evidence="8" id="KW-0411">Iron-sulfur</keyword>
<evidence type="ECO:0000259" key="9">
    <source>
        <dbReference type="PROSITE" id="PS51379"/>
    </source>
</evidence>
<evidence type="ECO:0000256" key="3">
    <source>
        <dbReference type="ARBA" id="ARBA00022485"/>
    </source>
</evidence>
<dbReference type="SMART" id="SM00729">
    <property type="entry name" value="Elp3"/>
    <property type="match status" value="1"/>
</dbReference>
<comment type="similarity">
    <text evidence="2">Belongs to the organic radical-activating enzymes family.</text>
</comment>
<dbReference type="KEGG" id="mcos:GM418_23380"/>
<dbReference type="InterPro" id="IPR006638">
    <property type="entry name" value="Elp3/MiaA/NifB-like_rSAM"/>
</dbReference>
<dbReference type="RefSeq" id="WP_158869627.1">
    <property type="nucleotide sequence ID" value="NZ_CP046401.1"/>
</dbReference>
<dbReference type="InterPro" id="IPR034457">
    <property type="entry name" value="Organic_radical-activating"/>
</dbReference>
<dbReference type="AlphaFoldDB" id="A0A6I6JU01"/>
<dbReference type="InterPro" id="IPR001989">
    <property type="entry name" value="Radical_activat_CS"/>
</dbReference>
<evidence type="ECO:0000313" key="12">
    <source>
        <dbReference type="Proteomes" id="UP000428260"/>
    </source>
</evidence>
<keyword evidence="6" id="KW-0560">Oxidoreductase</keyword>
<dbReference type="Gene3D" id="3.20.20.70">
    <property type="entry name" value="Aldolase class I"/>
    <property type="match status" value="1"/>
</dbReference>
<dbReference type="InterPro" id="IPR012839">
    <property type="entry name" value="Organic_radical_activase"/>
</dbReference>
<dbReference type="SFLD" id="SFLDG01118">
    <property type="entry name" value="activating_enzymes__group_2"/>
    <property type="match status" value="1"/>
</dbReference>
<dbReference type="SUPFAM" id="SSF54862">
    <property type="entry name" value="4Fe-4S ferredoxins"/>
    <property type="match status" value="1"/>
</dbReference>
<dbReference type="PROSITE" id="PS51918">
    <property type="entry name" value="RADICAL_SAM"/>
    <property type="match status" value="1"/>
</dbReference>
<evidence type="ECO:0000256" key="5">
    <source>
        <dbReference type="ARBA" id="ARBA00022723"/>
    </source>
</evidence>
<dbReference type="InterPro" id="IPR040074">
    <property type="entry name" value="BssD/PflA/YjjW"/>
</dbReference>
<dbReference type="InterPro" id="IPR013785">
    <property type="entry name" value="Aldolase_TIM"/>
</dbReference>
<protein>
    <submittedName>
        <fullName evidence="11">Glycyl-radical enzyme activating protein</fullName>
    </submittedName>
</protein>
<organism evidence="11 12">
    <name type="scientific">Maribellus comscasis</name>
    <dbReference type="NCBI Taxonomy" id="2681766"/>
    <lineage>
        <taxon>Bacteria</taxon>
        <taxon>Pseudomonadati</taxon>
        <taxon>Bacteroidota</taxon>
        <taxon>Bacteroidia</taxon>
        <taxon>Marinilabiliales</taxon>
        <taxon>Prolixibacteraceae</taxon>
        <taxon>Maribellus</taxon>
    </lineage>
</organism>
<dbReference type="InterPro" id="IPR017896">
    <property type="entry name" value="4Fe4S_Fe-S-bd"/>
</dbReference>
<dbReference type="PANTHER" id="PTHR30352">
    <property type="entry name" value="PYRUVATE FORMATE-LYASE-ACTIVATING ENZYME"/>
    <property type="match status" value="1"/>
</dbReference>
<dbReference type="PROSITE" id="PS51379">
    <property type="entry name" value="4FE4S_FER_2"/>
    <property type="match status" value="1"/>
</dbReference>
<dbReference type="EMBL" id="CP046401">
    <property type="protein sequence ID" value="QGY46496.1"/>
    <property type="molecule type" value="Genomic_DNA"/>
</dbReference>
<dbReference type="GO" id="GO:0046872">
    <property type="term" value="F:metal ion binding"/>
    <property type="evidence" value="ECO:0007669"/>
    <property type="project" value="UniProtKB-KW"/>
</dbReference>
<evidence type="ECO:0000256" key="2">
    <source>
        <dbReference type="ARBA" id="ARBA00009777"/>
    </source>
</evidence>
<evidence type="ECO:0000256" key="1">
    <source>
        <dbReference type="ARBA" id="ARBA00001966"/>
    </source>
</evidence>
<keyword evidence="4" id="KW-0949">S-adenosyl-L-methionine</keyword>
<dbReference type="PANTHER" id="PTHR30352:SF4">
    <property type="entry name" value="PYRUVATE FORMATE-LYASE 2-ACTIVATING ENZYME"/>
    <property type="match status" value="1"/>
</dbReference>
<dbReference type="SUPFAM" id="SSF102114">
    <property type="entry name" value="Radical SAM enzymes"/>
    <property type="match status" value="1"/>
</dbReference>
<keyword evidence="5" id="KW-0479">Metal-binding</keyword>
<feature type="domain" description="Radical SAM core" evidence="10">
    <location>
        <begin position="14"/>
        <end position="276"/>
    </location>
</feature>
<keyword evidence="7" id="KW-0408">Iron</keyword>
<evidence type="ECO:0000256" key="7">
    <source>
        <dbReference type="ARBA" id="ARBA00023004"/>
    </source>
</evidence>
<evidence type="ECO:0000256" key="4">
    <source>
        <dbReference type="ARBA" id="ARBA00022691"/>
    </source>
</evidence>
<dbReference type="GO" id="GO:0016491">
    <property type="term" value="F:oxidoreductase activity"/>
    <property type="evidence" value="ECO:0007669"/>
    <property type="project" value="UniProtKB-KW"/>
</dbReference>
<keyword evidence="3" id="KW-0004">4Fe-4S</keyword>
<sequence>MKGTIFNIEEFAVHDGPGIRKLVFFKGCPLKCTWCHNPEGISFKKELMVSYAACIHCGKCSEVCSNNECIQCGKCVDVCPLRLRKIVGKDYEATHLAEILLKGKEVLIKSGGGITISGGEPLAQPAFLFELIEHLKPVNIAVETSGYAKTEVFQRMLSKVDMVLMDVKHTNPDIHKKYTGVDNAQILNNLEVLCSSDIDFYIRIPLIPGVNDTMENMEETARLIKDAKNLKRVELLPYHQIAGAKYPMLRKQYNPGFDAKRKVNFRKDVFEKYNINVVVL</sequence>
<dbReference type="InterPro" id="IPR058240">
    <property type="entry name" value="rSAM_sf"/>
</dbReference>
<dbReference type="CDD" id="cd01335">
    <property type="entry name" value="Radical_SAM"/>
    <property type="match status" value="1"/>
</dbReference>
<dbReference type="Pfam" id="PF04055">
    <property type="entry name" value="Radical_SAM"/>
    <property type="match status" value="1"/>
</dbReference>